<comment type="similarity">
    <text evidence="2 9">Belongs to the phytosulfokine family.</text>
</comment>
<dbReference type="GO" id="GO:0030154">
    <property type="term" value="P:cell differentiation"/>
    <property type="evidence" value="ECO:0007669"/>
    <property type="project" value="UniProtKB-UniRule"/>
</dbReference>
<evidence type="ECO:0000256" key="2">
    <source>
        <dbReference type="ARBA" id="ARBA00010781"/>
    </source>
</evidence>
<accession>A0A2P2L3C0</accession>
<evidence type="ECO:0000256" key="8">
    <source>
        <dbReference type="ARBA" id="ARBA00023030"/>
    </source>
</evidence>
<dbReference type="PANTHER" id="PTHR33285">
    <property type="entry name" value="PHYTOSULFOKINES 3"/>
    <property type="match status" value="1"/>
</dbReference>
<dbReference type="EMBL" id="GGEC01031951">
    <property type="protein sequence ID" value="MBX12435.1"/>
    <property type="molecule type" value="Transcribed_RNA"/>
</dbReference>
<dbReference type="GO" id="GO:0008083">
    <property type="term" value="F:growth factor activity"/>
    <property type="evidence" value="ECO:0007669"/>
    <property type="project" value="UniProtKB-UniRule"/>
</dbReference>
<organism evidence="10">
    <name type="scientific">Rhizophora mucronata</name>
    <name type="common">Asiatic mangrove</name>
    <dbReference type="NCBI Taxonomy" id="61149"/>
    <lineage>
        <taxon>Eukaryota</taxon>
        <taxon>Viridiplantae</taxon>
        <taxon>Streptophyta</taxon>
        <taxon>Embryophyta</taxon>
        <taxon>Tracheophyta</taxon>
        <taxon>Spermatophyta</taxon>
        <taxon>Magnoliopsida</taxon>
        <taxon>eudicotyledons</taxon>
        <taxon>Gunneridae</taxon>
        <taxon>Pentapetalae</taxon>
        <taxon>rosids</taxon>
        <taxon>fabids</taxon>
        <taxon>Malpighiales</taxon>
        <taxon>Rhizophoraceae</taxon>
        <taxon>Rhizophora</taxon>
    </lineage>
</organism>
<evidence type="ECO:0000256" key="5">
    <source>
        <dbReference type="ARBA" id="ARBA00022641"/>
    </source>
</evidence>
<evidence type="ECO:0000256" key="4">
    <source>
        <dbReference type="ARBA" id="ARBA00022525"/>
    </source>
</evidence>
<evidence type="ECO:0000256" key="3">
    <source>
        <dbReference type="ARBA" id="ARBA00022473"/>
    </source>
</evidence>
<evidence type="ECO:0000313" key="10">
    <source>
        <dbReference type="EMBL" id="MBX12436.1"/>
    </source>
</evidence>
<dbReference type="InterPro" id="IPR009438">
    <property type="entry name" value="Phytosulfokine"/>
</dbReference>
<feature type="signal peptide" evidence="9">
    <location>
        <begin position="1"/>
        <end position="28"/>
    </location>
</feature>
<keyword evidence="3 9" id="KW-0217">Developmental protein</keyword>
<proteinExistence type="inferred from homology"/>
<name>A0A2P2L3C0_RHIMU</name>
<evidence type="ECO:0000256" key="1">
    <source>
        <dbReference type="ARBA" id="ARBA00004613"/>
    </source>
</evidence>
<evidence type="ECO:0000256" key="6">
    <source>
        <dbReference type="ARBA" id="ARBA00022729"/>
    </source>
</evidence>
<dbReference type="GO" id="GO:0005576">
    <property type="term" value="C:extracellular region"/>
    <property type="evidence" value="ECO:0007669"/>
    <property type="project" value="UniProtKB-SubCell"/>
</dbReference>
<protein>
    <recommendedName>
        <fullName evidence="9">Phytosulfokine</fullName>
    </recommendedName>
    <component>
        <recommendedName>
            <fullName evidence="9">Phytosulfokine-alpha</fullName>
            <shortName evidence="9">PSK-alpha</shortName>
            <shortName evidence="9">Phytosulfokine-a</shortName>
        </recommendedName>
    </component>
    <component>
        <recommendedName>
            <fullName evidence="9">Phytosulfokine-beta</fullName>
            <shortName evidence="9">PSK-beta</shortName>
            <shortName evidence="9">Phytosulfokine-b</shortName>
        </recommendedName>
    </component>
</protein>
<keyword evidence="6 9" id="KW-0732">Signal</keyword>
<evidence type="ECO:0000256" key="7">
    <source>
        <dbReference type="ARBA" id="ARBA00022782"/>
    </source>
</evidence>
<dbReference type="PANTHER" id="PTHR33285:SF22">
    <property type="entry name" value="PHYTOSULFOKINES 6-RELATED"/>
    <property type="match status" value="1"/>
</dbReference>
<sequence>MKKCIHCSSSPLLLLLFLTCLFRSSVHSISAQQRHELPDIKEVTSGESAVNMEELMGLEACESARDEECLKRRIAAEAHLDYIYTQQHKP</sequence>
<comment type="PTM">
    <text evidence="9">PSK-alpha is produced by endopeptidase digestion. PSK-beta is produced from PSK-alpha by exopeptidase digestion.</text>
</comment>
<keyword evidence="8 9" id="KW-0339">Growth factor</keyword>
<dbReference type="EMBL" id="GGEC01031952">
    <property type="protein sequence ID" value="MBX12436.1"/>
    <property type="molecule type" value="Transcribed_RNA"/>
</dbReference>
<reference evidence="10" key="1">
    <citation type="submission" date="2018-02" db="EMBL/GenBank/DDBJ databases">
        <title>Rhizophora mucronata_Transcriptome.</title>
        <authorList>
            <person name="Meera S.P."/>
            <person name="Sreeshan A."/>
            <person name="Augustine A."/>
        </authorList>
    </citation>
    <scope>NUCLEOTIDE SEQUENCE</scope>
    <source>
        <tissue evidence="10">Leaf</tissue>
    </source>
</reference>
<dbReference type="AlphaFoldDB" id="A0A2P2L3C0"/>
<keyword evidence="5 9" id="KW-0765">Sulfation</keyword>
<comment type="PTM">
    <text evidence="9">Sulfation is important for activity and for the binding to a putative membrane receptor.</text>
</comment>
<dbReference type="Pfam" id="PF06404">
    <property type="entry name" value="PSK"/>
    <property type="match status" value="1"/>
</dbReference>
<feature type="chain" id="PRO_5015085052" description="Phytosulfokine" evidence="9">
    <location>
        <begin position="29"/>
        <end position="90"/>
    </location>
</feature>
<comment type="function">
    <text evidence="9">Promotes plant cell differentiation, organogenesis and somatic embryogenesis as well as cell proliferation.</text>
</comment>
<keyword evidence="7 9" id="KW-0221">Differentiation</keyword>
<dbReference type="GO" id="GO:0008283">
    <property type="term" value="P:cell population proliferation"/>
    <property type="evidence" value="ECO:0007669"/>
    <property type="project" value="UniProtKB-UniRule"/>
</dbReference>
<evidence type="ECO:0000256" key="9">
    <source>
        <dbReference type="RuleBase" id="RU368031"/>
    </source>
</evidence>
<keyword evidence="4 9" id="KW-0964">Secreted</keyword>
<comment type="subcellular location">
    <subcellularLocation>
        <location evidence="1 9">Secreted</location>
    </subcellularLocation>
</comment>